<evidence type="ECO:0000256" key="2">
    <source>
        <dbReference type="SAM" id="MobiDB-lite"/>
    </source>
</evidence>
<dbReference type="InterPro" id="IPR004474">
    <property type="entry name" value="LytR_CpsA_psr"/>
</dbReference>
<dbReference type="InterPro" id="IPR050922">
    <property type="entry name" value="LytR/CpsA/Psr_CW_biosynth"/>
</dbReference>
<evidence type="ECO:0000313" key="4">
    <source>
        <dbReference type="EMBL" id="MST33661.1"/>
    </source>
</evidence>
<name>A0ABW9QVI8_9ACTN</name>
<dbReference type="NCBIfam" id="TIGR00350">
    <property type="entry name" value="lytR_cpsA_psr"/>
    <property type="match status" value="1"/>
</dbReference>
<feature type="domain" description="Cell envelope-related transcriptional attenuator" evidence="3">
    <location>
        <begin position="72"/>
        <end position="227"/>
    </location>
</feature>
<comment type="similarity">
    <text evidence="1">Belongs to the LytR/CpsA/Psr (LCP) family.</text>
</comment>
<evidence type="ECO:0000313" key="5">
    <source>
        <dbReference type="Proteomes" id="UP000437736"/>
    </source>
</evidence>
<dbReference type="PANTHER" id="PTHR33392:SF6">
    <property type="entry name" value="POLYISOPRENYL-TEICHOIC ACID--PEPTIDOGLYCAN TEICHOIC ACID TRANSFERASE TAGU"/>
    <property type="match status" value="1"/>
</dbReference>
<keyword evidence="5" id="KW-1185">Reference proteome</keyword>
<organism evidence="4 5">
    <name type="scientific">Acidiferrimicrobium australe</name>
    <dbReference type="NCBI Taxonomy" id="2664430"/>
    <lineage>
        <taxon>Bacteria</taxon>
        <taxon>Bacillati</taxon>
        <taxon>Actinomycetota</taxon>
        <taxon>Acidimicrobiia</taxon>
        <taxon>Acidimicrobiales</taxon>
        <taxon>Acidimicrobiaceae</taxon>
        <taxon>Acidiferrimicrobium</taxon>
    </lineage>
</organism>
<proteinExistence type="inferred from homology"/>
<protein>
    <recommendedName>
        <fullName evidence="3">Cell envelope-related transcriptional attenuator domain-containing protein</fullName>
    </recommendedName>
</protein>
<feature type="compositionally biased region" description="Low complexity" evidence="2">
    <location>
        <begin position="325"/>
        <end position="360"/>
    </location>
</feature>
<comment type="caution">
    <text evidence="4">The sequence shown here is derived from an EMBL/GenBank/DDBJ whole genome shotgun (WGS) entry which is preliminary data.</text>
</comment>
<dbReference type="Gene3D" id="3.40.630.190">
    <property type="entry name" value="LCP protein"/>
    <property type="match status" value="1"/>
</dbReference>
<gene>
    <name evidence="4" type="ORF">GHK86_13150</name>
</gene>
<dbReference type="EMBL" id="WJHE01000679">
    <property type="protein sequence ID" value="MST33661.1"/>
    <property type="molecule type" value="Genomic_DNA"/>
</dbReference>
<dbReference type="Pfam" id="PF03816">
    <property type="entry name" value="LytR_cpsA_psr"/>
    <property type="match status" value="1"/>
</dbReference>
<accession>A0ABW9QVI8</accession>
<dbReference type="PANTHER" id="PTHR33392">
    <property type="entry name" value="POLYISOPRENYL-TEICHOIC ACID--PEPTIDOGLYCAN TEICHOIC ACID TRANSFERASE TAGU"/>
    <property type="match status" value="1"/>
</dbReference>
<sequence length="390" mass="39934">MLATMTVVVALALVAAGASYGYLRYQLGRVHRVSIPTLQTSGAGGGSAPSTPAGGPFNVLLVGEDSQGGGQRADTMIVARVDPRTGRAALLSVPYDYFGPIVGASGPNKISDALVNGPADMVATVEQDLGIHIQHYVQINFQGVASMVNALGGVRLHFPYPSRDTMSGLSVPHAGCVRLDGKQSLALVRSRFFSYDKGGVWQYDPSGAFGRIKRQQAFLRAAVRRVQGSLLGNPLRLNRFVSTAVKDVTVDKGLGVGTLLQLARAFRGLGSSSLATFTLPTQIVNNDGQYGDVLYPVAHLDDATIAKWDAAVTASSTTGTATAAGASAHHTAAPSAGGSAASGSAPSGTPASTSTTTTGSKGVVVPGAPQAPLGSIVQDRTAASYDPTPC</sequence>
<evidence type="ECO:0000259" key="3">
    <source>
        <dbReference type="Pfam" id="PF03816"/>
    </source>
</evidence>
<feature type="region of interest" description="Disordered" evidence="2">
    <location>
        <begin position="325"/>
        <end position="390"/>
    </location>
</feature>
<reference evidence="4 5" key="1">
    <citation type="submission" date="2019-11" db="EMBL/GenBank/DDBJ databases">
        <title>Acidiferrimicrobium australis gen. nov., sp. nov., an acidophilic and obligately heterotrophic, member of the Actinobacteria that catalyses dissimilatory oxido- reduction of iron isolated from metal-rich acidic water in Chile.</title>
        <authorList>
            <person name="Gonzalez D."/>
            <person name="Huber K."/>
            <person name="Hedrich S."/>
            <person name="Rojas-Villalobos C."/>
            <person name="Quatrini R."/>
            <person name="Dinamarca M.A."/>
            <person name="Schwarz A."/>
            <person name="Canales C."/>
            <person name="Nancucheo I."/>
        </authorList>
    </citation>
    <scope>NUCLEOTIDE SEQUENCE [LARGE SCALE GENOMIC DNA]</scope>
    <source>
        <strain evidence="4 5">USS-CCA1</strain>
    </source>
</reference>
<evidence type="ECO:0000256" key="1">
    <source>
        <dbReference type="ARBA" id="ARBA00006068"/>
    </source>
</evidence>
<dbReference type="Proteomes" id="UP000437736">
    <property type="component" value="Unassembled WGS sequence"/>
</dbReference>